<evidence type="ECO:0000313" key="9">
    <source>
        <dbReference type="Proteomes" id="UP001597206"/>
    </source>
</evidence>
<keyword evidence="2 6" id="KW-0813">Transport</keyword>
<dbReference type="InterPro" id="IPR036249">
    <property type="entry name" value="Thioredoxin-like_sf"/>
</dbReference>
<dbReference type="RefSeq" id="WP_379031922.1">
    <property type="nucleotide sequence ID" value="NZ_JBHTLN010000001.1"/>
</dbReference>
<dbReference type="PRINTS" id="PR00160">
    <property type="entry name" value="GLUTAREDOXIN"/>
</dbReference>
<comment type="function">
    <text evidence="6">Has a glutathione-disulfide oxidoreductase activity in the presence of NADPH and glutathione reductase. Reduces low molecular weight disulfides and proteins.</text>
</comment>
<organism evidence="8 9">
    <name type="scientific">Methylophilus flavus</name>
    <dbReference type="NCBI Taxonomy" id="640084"/>
    <lineage>
        <taxon>Bacteria</taxon>
        <taxon>Pseudomonadati</taxon>
        <taxon>Pseudomonadota</taxon>
        <taxon>Betaproteobacteria</taxon>
        <taxon>Nitrosomonadales</taxon>
        <taxon>Methylophilaceae</taxon>
        <taxon>Methylophilus</taxon>
    </lineage>
</organism>
<evidence type="ECO:0000259" key="7">
    <source>
        <dbReference type="Pfam" id="PF00462"/>
    </source>
</evidence>
<protein>
    <recommendedName>
        <fullName evidence="6">Glutaredoxin</fullName>
    </recommendedName>
</protein>
<feature type="domain" description="Glutaredoxin" evidence="7">
    <location>
        <begin position="4"/>
        <end position="64"/>
    </location>
</feature>
<keyword evidence="4" id="KW-1015">Disulfide bond</keyword>
<evidence type="ECO:0000256" key="3">
    <source>
        <dbReference type="ARBA" id="ARBA00022982"/>
    </source>
</evidence>
<accession>A0ABW3PCY4</accession>
<evidence type="ECO:0000256" key="6">
    <source>
        <dbReference type="RuleBase" id="RU364065"/>
    </source>
</evidence>
<dbReference type="InterPro" id="IPR011900">
    <property type="entry name" value="GRX_bact"/>
</dbReference>
<gene>
    <name evidence="8" type="primary">grxC</name>
    <name evidence="8" type="ORF">ACFQ2T_06165</name>
</gene>
<evidence type="ECO:0000256" key="4">
    <source>
        <dbReference type="ARBA" id="ARBA00023157"/>
    </source>
</evidence>
<dbReference type="InterPro" id="IPR011767">
    <property type="entry name" value="GLR_AS"/>
</dbReference>
<dbReference type="Pfam" id="PF00462">
    <property type="entry name" value="Glutaredoxin"/>
    <property type="match status" value="1"/>
</dbReference>
<dbReference type="CDD" id="cd03418">
    <property type="entry name" value="GRX_GRXb_1_3_like"/>
    <property type="match status" value="1"/>
</dbReference>
<keyword evidence="3 6" id="KW-0249">Electron transport</keyword>
<dbReference type="SUPFAM" id="SSF52833">
    <property type="entry name" value="Thioredoxin-like"/>
    <property type="match status" value="1"/>
</dbReference>
<sequence length="85" mass="9628">MAKVMMYTSAVCPYCINAERLLRNKGVAEIEKIRIDLQPELRAEMMEKTGRRTVPQIYIGERHVGGFDDLHALDVRGELDPLLAA</sequence>
<keyword evidence="5 6" id="KW-0676">Redox-active center</keyword>
<evidence type="ECO:0000256" key="1">
    <source>
        <dbReference type="ARBA" id="ARBA00007787"/>
    </source>
</evidence>
<dbReference type="EMBL" id="JBHTLN010000001">
    <property type="protein sequence ID" value="MFD1122080.1"/>
    <property type="molecule type" value="Genomic_DNA"/>
</dbReference>
<dbReference type="Proteomes" id="UP001597206">
    <property type="component" value="Unassembled WGS sequence"/>
</dbReference>
<name>A0ABW3PCY4_9PROT</name>
<keyword evidence="9" id="KW-1185">Reference proteome</keyword>
<evidence type="ECO:0000256" key="2">
    <source>
        <dbReference type="ARBA" id="ARBA00022448"/>
    </source>
</evidence>
<dbReference type="InterPro" id="IPR014025">
    <property type="entry name" value="Glutaredoxin_subgr"/>
</dbReference>
<keyword evidence="6" id="KW-0963">Cytoplasm</keyword>
<dbReference type="InterPro" id="IPR002109">
    <property type="entry name" value="Glutaredoxin"/>
</dbReference>
<dbReference type="PROSITE" id="PS51354">
    <property type="entry name" value="GLUTAREDOXIN_2"/>
    <property type="match status" value="1"/>
</dbReference>
<dbReference type="PANTHER" id="PTHR45694">
    <property type="entry name" value="GLUTAREDOXIN 2"/>
    <property type="match status" value="1"/>
</dbReference>
<evidence type="ECO:0000313" key="8">
    <source>
        <dbReference type="EMBL" id="MFD1122080.1"/>
    </source>
</evidence>
<dbReference type="PROSITE" id="PS00195">
    <property type="entry name" value="GLUTAREDOXIN_1"/>
    <property type="match status" value="1"/>
</dbReference>
<comment type="caution">
    <text evidence="8">The sequence shown here is derived from an EMBL/GenBank/DDBJ whole genome shotgun (WGS) entry which is preliminary data.</text>
</comment>
<reference evidence="9" key="1">
    <citation type="journal article" date="2019" name="Int. J. Syst. Evol. Microbiol.">
        <title>The Global Catalogue of Microorganisms (GCM) 10K type strain sequencing project: providing services to taxonomists for standard genome sequencing and annotation.</title>
        <authorList>
            <consortium name="The Broad Institute Genomics Platform"/>
            <consortium name="The Broad Institute Genome Sequencing Center for Infectious Disease"/>
            <person name="Wu L."/>
            <person name="Ma J."/>
        </authorList>
    </citation>
    <scope>NUCLEOTIDE SEQUENCE [LARGE SCALE GENOMIC DNA]</scope>
    <source>
        <strain evidence="9">CCUG 58411</strain>
    </source>
</reference>
<proteinExistence type="inferred from homology"/>
<evidence type="ECO:0000256" key="5">
    <source>
        <dbReference type="ARBA" id="ARBA00023284"/>
    </source>
</evidence>
<dbReference type="NCBIfam" id="TIGR02181">
    <property type="entry name" value="GRX_bact"/>
    <property type="match status" value="1"/>
</dbReference>
<dbReference type="PANTHER" id="PTHR45694:SF18">
    <property type="entry name" value="GLUTAREDOXIN-1-RELATED"/>
    <property type="match status" value="1"/>
</dbReference>
<comment type="similarity">
    <text evidence="1 6">Belongs to the glutaredoxin family.</text>
</comment>
<dbReference type="Gene3D" id="3.40.30.10">
    <property type="entry name" value="Glutaredoxin"/>
    <property type="match status" value="1"/>
</dbReference>